<feature type="domain" description="Transglutaminase-like" evidence="1">
    <location>
        <begin position="35"/>
        <end position="94"/>
    </location>
</feature>
<dbReference type="AlphaFoldDB" id="A0A0F9Q7B3"/>
<reference evidence="2" key="1">
    <citation type="journal article" date="2015" name="Nature">
        <title>Complex archaea that bridge the gap between prokaryotes and eukaryotes.</title>
        <authorList>
            <person name="Spang A."/>
            <person name="Saw J.H."/>
            <person name="Jorgensen S.L."/>
            <person name="Zaremba-Niedzwiedzka K."/>
            <person name="Martijn J."/>
            <person name="Lind A.E."/>
            <person name="van Eijk R."/>
            <person name="Schleper C."/>
            <person name="Guy L."/>
            <person name="Ettema T.J."/>
        </authorList>
    </citation>
    <scope>NUCLEOTIDE SEQUENCE</scope>
</reference>
<dbReference type="Gene3D" id="3.10.620.30">
    <property type="match status" value="1"/>
</dbReference>
<dbReference type="PANTHER" id="PTHR39327">
    <property type="match status" value="1"/>
</dbReference>
<organism evidence="2">
    <name type="scientific">marine sediment metagenome</name>
    <dbReference type="NCBI Taxonomy" id="412755"/>
    <lineage>
        <taxon>unclassified sequences</taxon>
        <taxon>metagenomes</taxon>
        <taxon>ecological metagenomes</taxon>
    </lineage>
</organism>
<evidence type="ECO:0000259" key="1">
    <source>
        <dbReference type="Pfam" id="PF04473"/>
    </source>
</evidence>
<name>A0A0F9Q7B3_9ZZZZ</name>
<dbReference type="SUPFAM" id="SSF54001">
    <property type="entry name" value="Cysteine proteinases"/>
    <property type="match status" value="1"/>
</dbReference>
<protein>
    <recommendedName>
        <fullName evidence="1">Transglutaminase-like domain-containing protein</fullName>
    </recommendedName>
</protein>
<comment type="caution">
    <text evidence="2">The sequence shown here is derived from an EMBL/GenBank/DDBJ whole genome shotgun (WGS) entry which is preliminary data.</text>
</comment>
<accession>A0A0F9Q7B3</accession>
<dbReference type="EMBL" id="LAZR01004380">
    <property type="protein sequence ID" value="KKN09146.1"/>
    <property type="molecule type" value="Genomic_DNA"/>
</dbReference>
<dbReference type="PANTHER" id="PTHR39327:SF1">
    <property type="entry name" value="BLR5470 PROTEIN"/>
    <property type="match status" value="1"/>
</dbReference>
<dbReference type="InterPro" id="IPR007562">
    <property type="entry name" value="Transglutaminase-like_domain"/>
</dbReference>
<dbReference type="InterPro" id="IPR010319">
    <property type="entry name" value="Transglutaminase-like_Cys_pept"/>
</dbReference>
<proteinExistence type="predicted"/>
<sequence>MVRGILVPHHTLMRDLRVVPIARAIWSRSADRDQFTLNSLNYVYSTIEYVEDIDNQGQNEYVQMPMETVQLGKGDCEDVAILLVAILWAGGVYESTEVMGFVHVSHRWVRAEMSQGEFTLDPTAGTFFPTNEERERGYRAMWYVTPFSVQPAQPGALPLFFPF</sequence>
<gene>
    <name evidence="2" type="ORF">LCGC14_1049590</name>
</gene>
<dbReference type="Pfam" id="PF04473">
    <property type="entry name" value="DUF553"/>
    <property type="match status" value="1"/>
</dbReference>
<evidence type="ECO:0000313" key="2">
    <source>
        <dbReference type="EMBL" id="KKN09146.1"/>
    </source>
</evidence>
<dbReference type="InterPro" id="IPR038765">
    <property type="entry name" value="Papain-like_cys_pep_sf"/>
</dbReference>